<sequence length="267" mass="28121">MHSTRPAVFDDDPAALHVLWHALVPEPGGPDVRIRAVMISSVDGTTAVDGRSRPLGTPTDRLVYDAMRARADVVLVGSGTALAEGYGPARIASAWADRRPRPAPPVLVLTRSLPGELIAQCCSAGGGLEIAAAATTPRERVDAAREAGVTVHVMPDGPYTEALRTLLRDLGAREVAFEGGPRLLGEFLTQGLVDELVLSLAPEIVVGGRGPWLVTADEPRRVPMRVATAFTCPRGGLYTRWVVGRAPTDVGGTGSVDRADWADEANG</sequence>
<evidence type="ECO:0000256" key="2">
    <source>
        <dbReference type="ARBA" id="ARBA00022857"/>
    </source>
</evidence>
<keyword evidence="3" id="KW-0560">Oxidoreductase</keyword>
<evidence type="ECO:0000313" key="5">
    <source>
        <dbReference type="EMBL" id="MFC4754991.1"/>
    </source>
</evidence>
<dbReference type="SUPFAM" id="SSF53597">
    <property type="entry name" value="Dihydrofolate reductase-like"/>
    <property type="match status" value="1"/>
</dbReference>
<dbReference type="PANTHER" id="PTHR38011">
    <property type="entry name" value="DIHYDROFOLATE REDUCTASE FAMILY PROTEIN (AFU_ORTHOLOGUE AFUA_8G06820)"/>
    <property type="match status" value="1"/>
</dbReference>
<dbReference type="Gene3D" id="3.40.430.10">
    <property type="entry name" value="Dihydrofolate Reductase, subunit A"/>
    <property type="match status" value="1"/>
</dbReference>
<organism evidence="5 6">
    <name type="scientific">Dietzia aurantiaca</name>
    <dbReference type="NCBI Taxonomy" id="983873"/>
    <lineage>
        <taxon>Bacteria</taxon>
        <taxon>Bacillati</taxon>
        <taxon>Actinomycetota</taxon>
        <taxon>Actinomycetes</taxon>
        <taxon>Mycobacteriales</taxon>
        <taxon>Dietziaceae</taxon>
        <taxon>Dietzia</taxon>
    </lineage>
</organism>
<keyword evidence="2" id="KW-0521">NADP</keyword>
<gene>
    <name evidence="5" type="ORF">ACFO7U_09380</name>
</gene>
<accession>A0ABV9PQ36</accession>
<evidence type="ECO:0000313" key="6">
    <source>
        <dbReference type="Proteomes" id="UP001595836"/>
    </source>
</evidence>
<evidence type="ECO:0000256" key="1">
    <source>
        <dbReference type="ARBA" id="ARBA00005104"/>
    </source>
</evidence>
<proteinExistence type="predicted"/>
<name>A0ABV9PQ36_9ACTN</name>
<dbReference type="Proteomes" id="UP001595836">
    <property type="component" value="Unassembled WGS sequence"/>
</dbReference>
<dbReference type="EMBL" id="JBHSHP010000022">
    <property type="protein sequence ID" value="MFC4754991.1"/>
    <property type="molecule type" value="Genomic_DNA"/>
</dbReference>
<feature type="domain" description="Bacterial bifunctional deaminase-reductase C-terminal" evidence="4">
    <location>
        <begin position="34"/>
        <end position="229"/>
    </location>
</feature>
<dbReference type="InterPro" id="IPR002734">
    <property type="entry name" value="RibDG_C"/>
</dbReference>
<reference evidence="6" key="1">
    <citation type="journal article" date="2019" name="Int. J. Syst. Evol. Microbiol.">
        <title>The Global Catalogue of Microorganisms (GCM) 10K type strain sequencing project: providing services to taxonomists for standard genome sequencing and annotation.</title>
        <authorList>
            <consortium name="The Broad Institute Genomics Platform"/>
            <consortium name="The Broad Institute Genome Sequencing Center for Infectious Disease"/>
            <person name="Wu L."/>
            <person name="Ma J."/>
        </authorList>
    </citation>
    <scope>NUCLEOTIDE SEQUENCE [LARGE SCALE GENOMIC DNA]</scope>
    <source>
        <strain evidence="6">JCM 11882</strain>
    </source>
</reference>
<dbReference type="Pfam" id="PF01872">
    <property type="entry name" value="RibD_C"/>
    <property type="match status" value="1"/>
</dbReference>
<dbReference type="RefSeq" id="WP_344991057.1">
    <property type="nucleotide sequence ID" value="NZ_BAABCD010000015.1"/>
</dbReference>
<dbReference type="InterPro" id="IPR050765">
    <property type="entry name" value="Riboflavin_Biosynth_HTPR"/>
</dbReference>
<evidence type="ECO:0000259" key="4">
    <source>
        <dbReference type="Pfam" id="PF01872"/>
    </source>
</evidence>
<comment type="pathway">
    <text evidence="1">Cofactor biosynthesis; riboflavin biosynthesis.</text>
</comment>
<protein>
    <submittedName>
        <fullName evidence="5">Dihydrofolate reductase family protein</fullName>
    </submittedName>
</protein>
<comment type="caution">
    <text evidence="5">The sequence shown here is derived from an EMBL/GenBank/DDBJ whole genome shotgun (WGS) entry which is preliminary data.</text>
</comment>
<evidence type="ECO:0000256" key="3">
    <source>
        <dbReference type="ARBA" id="ARBA00023002"/>
    </source>
</evidence>
<dbReference type="InterPro" id="IPR024072">
    <property type="entry name" value="DHFR-like_dom_sf"/>
</dbReference>
<dbReference type="PANTHER" id="PTHR38011:SF7">
    <property type="entry name" value="2,5-DIAMINO-6-RIBOSYLAMINO-4(3H)-PYRIMIDINONE 5'-PHOSPHATE REDUCTASE"/>
    <property type="match status" value="1"/>
</dbReference>
<keyword evidence="6" id="KW-1185">Reference proteome</keyword>